<organism evidence="2 3">
    <name type="scientific">Brachionus plicatilis</name>
    <name type="common">Marine rotifer</name>
    <name type="synonym">Brachionus muelleri</name>
    <dbReference type="NCBI Taxonomy" id="10195"/>
    <lineage>
        <taxon>Eukaryota</taxon>
        <taxon>Metazoa</taxon>
        <taxon>Spiralia</taxon>
        <taxon>Gnathifera</taxon>
        <taxon>Rotifera</taxon>
        <taxon>Eurotatoria</taxon>
        <taxon>Monogononta</taxon>
        <taxon>Pseudotrocha</taxon>
        <taxon>Ploima</taxon>
        <taxon>Brachionidae</taxon>
        <taxon>Brachionus</taxon>
    </lineage>
</organism>
<evidence type="ECO:0000256" key="1">
    <source>
        <dbReference type="SAM" id="MobiDB-lite"/>
    </source>
</evidence>
<protein>
    <submittedName>
        <fullName evidence="2">Uncharacterized protein</fullName>
    </submittedName>
</protein>
<feature type="compositionally biased region" description="Polar residues" evidence="1">
    <location>
        <begin position="79"/>
        <end position="101"/>
    </location>
</feature>
<feature type="region of interest" description="Disordered" evidence="1">
    <location>
        <begin position="79"/>
        <end position="131"/>
    </location>
</feature>
<name>A0A3M7PKK1_BRAPC</name>
<feature type="compositionally biased region" description="Polar residues" evidence="1">
    <location>
        <begin position="114"/>
        <end position="125"/>
    </location>
</feature>
<dbReference type="EMBL" id="REGN01010349">
    <property type="protein sequence ID" value="RMZ99230.1"/>
    <property type="molecule type" value="Genomic_DNA"/>
</dbReference>
<comment type="caution">
    <text evidence="2">The sequence shown here is derived from an EMBL/GenBank/DDBJ whole genome shotgun (WGS) entry which is preliminary data.</text>
</comment>
<keyword evidence="3" id="KW-1185">Reference proteome</keyword>
<evidence type="ECO:0000313" key="2">
    <source>
        <dbReference type="EMBL" id="RMZ99230.1"/>
    </source>
</evidence>
<reference evidence="2 3" key="1">
    <citation type="journal article" date="2018" name="Sci. Rep.">
        <title>Genomic signatures of local adaptation to the degree of environmental predictability in rotifers.</title>
        <authorList>
            <person name="Franch-Gras L."/>
            <person name="Hahn C."/>
            <person name="Garcia-Roger E.M."/>
            <person name="Carmona M.J."/>
            <person name="Serra M."/>
            <person name="Gomez A."/>
        </authorList>
    </citation>
    <scope>NUCLEOTIDE SEQUENCE [LARGE SCALE GENOMIC DNA]</scope>
    <source>
        <strain evidence="2">HYR1</strain>
    </source>
</reference>
<gene>
    <name evidence="2" type="ORF">BpHYR1_049567</name>
</gene>
<dbReference type="AlphaFoldDB" id="A0A3M7PKK1"/>
<dbReference type="Proteomes" id="UP000276133">
    <property type="component" value="Unassembled WGS sequence"/>
</dbReference>
<feature type="region of interest" description="Disordered" evidence="1">
    <location>
        <begin position="21"/>
        <end position="46"/>
    </location>
</feature>
<evidence type="ECO:0000313" key="3">
    <source>
        <dbReference type="Proteomes" id="UP000276133"/>
    </source>
</evidence>
<accession>A0A3M7PKK1</accession>
<sequence length="131" mass="14855">MINNFVKTKLIHIPVESKENFLTPTNRKRQRSPENGPRKKNKTTPFSPIEVVTCQLTNRSYVNYQNQYLIAGLQQSGKPLSSQLVSTNQAPTSQLNSQNQYHYPGPSNLHKLYSSPSITTSQTNVRKNEPP</sequence>
<proteinExistence type="predicted"/>